<accession>A0A507FGZ8</accession>
<dbReference type="GO" id="GO:0006887">
    <property type="term" value="P:exocytosis"/>
    <property type="evidence" value="ECO:0007669"/>
    <property type="project" value="UniProtKB-KW"/>
</dbReference>
<dbReference type="InterPro" id="IPR042560">
    <property type="entry name" value="Exo84_C_2"/>
</dbReference>
<proteinExistence type="inferred from homology"/>
<dbReference type="InterPro" id="IPR032403">
    <property type="entry name" value="Exo84_C"/>
</dbReference>
<dbReference type="PANTHER" id="PTHR21426:SF12">
    <property type="entry name" value="EXOCYST COMPLEX COMPONENT 8"/>
    <property type="match status" value="1"/>
</dbReference>
<comment type="similarity">
    <text evidence="2">Belongs to the EXO84 family.</text>
</comment>
<dbReference type="GO" id="GO:0006893">
    <property type="term" value="P:Golgi to plasma membrane transport"/>
    <property type="evidence" value="ECO:0007669"/>
    <property type="project" value="TreeGrafter"/>
</dbReference>
<dbReference type="InterPro" id="IPR042561">
    <property type="entry name" value="Exo84_C_1"/>
</dbReference>
<name>A0A507FGZ8_9FUNG</name>
<feature type="domain" description="Exocyst component Exo84 C-terminal" evidence="8">
    <location>
        <begin position="352"/>
        <end position="505"/>
    </location>
</feature>
<protein>
    <recommendedName>
        <fullName evidence="3">Exocyst complex component EXO84</fullName>
    </recommendedName>
</protein>
<evidence type="ECO:0000256" key="3">
    <source>
        <dbReference type="ARBA" id="ARBA00021269"/>
    </source>
</evidence>
<sequence length="868" mass="97738">MKPKDIFGIDANAYSAPDYKPENYLNSILAKLSEDEVKAYRAMLKDAEEDAASDLQRNVHKNYTEFVVISNEISSLEGDVLLLRGLLNDLASVNNGYKMVQSLNSDDNLKDSNDLDNSGGGSPVKPKIATASNPALNSTDLQEQQQAAMEGLYETIDGLKKLLPHSKSRIIIRDGSDSHLSEINPTTFKMKQQIFLHVLNDTLLVVIKKKNILNGKSKMVIEKCFRVAEMALIDVKDSADVTNAFKIMSHPDVFMYRAETWEEKRSLLVVIKRVADELVGAKKKDLLNSQNAVSPKAATPKAAMPAMTVDTRESSKLEKQKQSLNPTDAKWISELSYDLDVLIAHREFDAAEIETRVDILASFLCRDLAQPIASKTQIQDNIERLILLGLGTQARAIFLESRTGIIRHRIKLVKFDGNVADYVNNLSMVVFRLIRSTCDWYNISFKETSMASGFLKWVRREIEHFGDIVRRQVFESQKQFAVMADCLDHTLHHCEMLRDIGLDLTFVLSQIFHGDIVNAIEDYRRRGKEAIIRDIDEDSFAAVEYAGDDAEKSNDMISRGLEAGAVISISVLQLYDFLMDFGADTGLIMSIALYAKIVWCLTDFFSTYLIRIMDIFERSWTNKQYFVMISNCSFIIDIMIPQVSSQLALRFDRSIPELDDHRGRLRGVVSAMHTNFTKLKIQYFTQKVFSLQAVDYSSTASILENARPTENVVQFLSDLNDLLADGENTTAFRKIVTEIITGLFVQMMEASSWETDRGPMRFGFCGVQQLVLDIHFFLHVAESFVSAHAHDTANKICEKALKTFFTQNTKVRTGLKTGEWYDRRVSEETGKWSFPFFTMNDLASADRRSTHNAAAAAAAPGLGPGPDL</sequence>
<organism evidence="9 10">
    <name type="scientific">Chytriomyces confervae</name>
    <dbReference type="NCBI Taxonomy" id="246404"/>
    <lineage>
        <taxon>Eukaryota</taxon>
        <taxon>Fungi</taxon>
        <taxon>Fungi incertae sedis</taxon>
        <taxon>Chytridiomycota</taxon>
        <taxon>Chytridiomycota incertae sedis</taxon>
        <taxon>Chytridiomycetes</taxon>
        <taxon>Chytridiales</taxon>
        <taxon>Chytriomycetaceae</taxon>
        <taxon>Chytriomyces</taxon>
    </lineage>
</organism>
<dbReference type="AlphaFoldDB" id="A0A507FGZ8"/>
<dbReference type="Pfam" id="PF16528">
    <property type="entry name" value="Exo84_C"/>
    <property type="match status" value="1"/>
</dbReference>
<dbReference type="GO" id="GO:0030133">
    <property type="term" value="C:transport vesicle"/>
    <property type="evidence" value="ECO:0007669"/>
    <property type="project" value="UniProtKB-SubCell"/>
</dbReference>
<dbReference type="PANTHER" id="PTHR21426">
    <property type="entry name" value="EXOCYST COMPLEX COMPONENT 8"/>
    <property type="match status" value="1"/>
</dbReference>
<comment type="caution">
    <text evidence="9">The sequence shown here is derived from an EMBL/GenBank/DDBJ whole genome shotgun (WGS) entry which is preliminary data.</text>
</comment>
<dbReference type="InterPro" id="IPR033961">
    <property type="entry name" value="Exo84"/>
</dbReference>
<reference evidence="9 10" key="1">
    <citation type="journal article" date="2019" name="Sci. Rep.">
        <title>Comparative genomics of chytrid fungi reveal insights into the obligate biotrophic and pathogenic lifestyle of Synchytrium endobioticum.</title>
        <authorList>
            <person name="van de Vossenberg B.T.L.H."/>
            <person name="Warris S."/>
            <person name="Nguyen H.D.T."/>
            <person name="van Gent-Pelzer M.P.E."/>
            <person name="Joly D.L."/>
            <person name="van de Geest H.C."/>
            <person name="Bonants P.J.M."/>
            <person name="Smith D.S."/>
            <person name="Levesque C.A."/>
            <person name="van der Lee T.A.J."/>
        </authorList>
    </citation>
    <scope>NUCLEOTIDE SEQUENCE [LARGE SCALE GENOMIC DNA]</scope>
    <source>
        <strain evidence="9 10">CBS 675.73</strain>
    </source>
</reference>
<dbReference type="Pfam" id="PF25345">
    <property type="entry name" value="PH_EXO84"/>
    <property type="match status" value="1"/>
</dbReference>
<dbReference type="GO" id="GO:0015031">
    <property type="term" value="P:protein transport"/>
    <property type="evidence" value="ECO:0007669"/>
    <property type="project" value="UniProtKB-KW"/>
</dbReference>
<evidence type="ECO:0000256" key="2">
    <source>
        <dbReference type="ARBA" id="ARBA00007210"/>
    </source>
</evidence>
<evidence type="ECO:0000256" key="6">
    <source>
        <dbReference type="ARBA" id="ARBA00022927"/>
    </source>
</evidence>
<dbReference type="STRING" id="246404.A0A507FGZ8"/>
<dbReference type="Gene3D" id="1.20.58.1220">
    <property type="entry name" value="Exo84p, C-terminal helical domain"/>
    <property type="match status" value="1"/>
</dbReference>
<gene>
    <name evidence="9" type="ORF">CcCBS67573_g04173</name>
</gene>
<evidence type="ECO:0000256" key="7">
    <source>
        <dbReference type="SAM" id="MobiDB-lite"/>
    </source>
</evidence>
<evidence type="ECO:0000256" key="4">
    <source>
        <dbReference type="ARBA" id="ARBA00022448"/>
    </source>
</evidence>
<dbReference type="Proteomes" id="UP000320333">
    <property type="component" value="Unassembled WGS sequence"/>
</dbReference>
<evidence type="ECO:0000313" key="9">
    <source>
        <dbReference type="EMBL" id="TPX74556.1"/>
    </source>
</evidence>
<feature type="compositionally biased region" description="Polar residues" evidence="7">
    <location>
        <begin position="130"/>
        <end position="144"/>
    </location>
</feature>
<keyword evidence="10" id="KW-1185">Reference proteome</keyword>
<evidence type="ECO:0000256" key="5">
    <source>
        <dbReference type="ARBA" id="ARBA00022483"/>
    </source>
</evidence>
<keyword evidence="5" id="KW-0268">Exocytosis</keyword>
<evidence type="ECO:0000259" key="8">
    <source>
        <dbReference type="Pfam" id="PF16528"/>
    </source>
</evidence>
<dbReference type="EMBL" id="QEAP01000120">
    <property type="protein sequence ID" value="TPX74556.1"/>
    <property type="molecule type" value="Genomic_DNA"/>
</dbReference>
<dbReference type="OrthoDB" id="642193at2759"/>
<keyword evidence="6" id="KW-0653">Protein transport</keyword>
<dbReference type="SUPFAM" id="SSF50729">
    <property type="entry name" value="PH domain-like"/>
    <property type="match status" value="1"/>
</dbReference>
<comment type="subcellular location">
    <subcellularLocation>
        <location evidence="1">Cytoplasmic vesicle</location>
        <location evidence="1">Secretory vesicle</location>
    </subcellularLocation>
</comment>
<evidence type="ECO:0000256" key="1">
    <source>
        <dbReference type="ARBA" id="ARBA00004398"/>
    </source>
</evidence>
<dbReference type="InterPro" id="IPR016159">
    <property type="entry name" value="Cullin_repeat-like_dom_sf"/>
</dbReference>
<feature type="region of interest" description="Disordered" evidence="7">
    <location>
        <begin position="104"/>
        <end position="144"/>
    </location>
</feature>
<dbReference type="InterPro" id="IPR011993">
    <property type="entry name" value="PH-like_dom_sf"/>
</dbReference>
<dbReference type="Gene3D" id="1.20.58.1210">
    <property type="entry name" value="Exo84p, N-terminal helical domain"/>
    <property type="match status" value="1"/>
</dbReference>
<dbReference type="Gene3D" id="2.30.29.30">
    <property type="entry name" value="Pleckstrin-homology domain (PH domain)/Phosphotyrosine-binding domain (PTB)"/>
    <property type="match status" value="1"/>
</dbReference>
<dbReference type="GO" id="GO:0000145">
    <property type="term" value="C:exocyst"/>
    <property type="evidence" value="ECO:0007669"/>
    <property type="project" value="InterPro"/>
</dbReference>
<evidence type="ECO:0000313" key="10">
    <source>
        <dbReference type="Proteomes" id="UP000320333"/>
    </source>
</evidence>
<dbReference type="Pfam" id="PF08700">
    <property type="entry name" value="VPS51_Exo84_N"/>
    <property type="match status" value="1"/>
</dbReference>
<keyword evidence="4" id="KW-0813">Transport</keyword>
<dbReference type="SUPFAM" id="SSF74788">
    <property type="entry name" value="Cullin repeat-like"/>
    <property type="match status" value="1"/>
</dbReference>